<organism evidence="1 2">
    <name type="scientific">Sphaerodactylus townsendi</name>
    <dbReference type="NCBI Taxonomy" id="933632"/>
    <lineage>
        <taxon>Eukaryota</taxon>
        <taxon>Metazoa</taxon>
        <taxon>Chordata</taxon>
        <taxon>Craniata</taxon>
        <taxon>Vertebrata</taxon>
        <taxon>Euteleostomi</taxon>
        <taxon>Lepidosauria</taxon>
        <taxon>Squamata</taxon>
        <taxon>Bifurcata</taxon>
        <taxon>Gekkota</taxon>
        <taxon>Sphaerodactylidae</taxon>
        <taxon>Sphaerodactylus</taxon>
    </lineage>
</organism>
<evidence type="ECO:0000313" key="1">
    <source>
        <dbReference type="EMBL" id="KAH8007264.1"/>
    </source>
</evidence>
<keyword evidence="2" id="KW-1185">Reference proteome</keyword>
<proteinExistence type="predicted"/>
<accession>A0ACB8FPK8</accession>
<sequence length="174" mass="19242">MAEHSDKSWQGERQAGAFAEVDVTLPETSLDCGVQDWRSVIVGFDGASGAEMEYRDSQGEKLAAGMRFYSGASAVHLARMEEKGNRQYELLQERVASNEATLCAVTQGKRQHRNILGQLSDSDSPAKNCQHEIHCTNEVEGLGGKPAKRTCDTWTDSSIGWYFGLWGRHFIDQG</sequence>
<gene>
    <name evidence="1" type="ORF">K3G42_019332</name>
</gene>
<protein>
    <submittedName>
        <fullName evidence="1">Uncharacterized protein</fullName>
    </submittedName>
</protein>
<reference evidence="1" key="1">
    <citation type="submission" date="2021-08" db="EMBL/GenBank/DDBJ databases">
        <title>The first chromosome-level gecko genome reveals the dynamic sex chromosomes of Neotropical dwarf geckos (Sphaerodactylidae: Sphaerodactylus).</title>
        <authorList>
            <person name="Pinto B.J."/>
            <person name="Keating S.E."/>
            <person name="Gamble T."/>
        </authorList>
    </citation>
    <scope>NUCLEOTIDE SEQUENCE</scope>
    <source>
        <strain evidence="1">TG3544</strain>
    </source>
</reference>
<dbReference type="EMBL" id="CM037619">
    <property type="protein sequence ID" value="KAH8007264.1"/>
    <property type="molecule type" value="Genomic_DNA"/>
</dbReference>
<comment type="caution">
    <text evidence="1">The sequence shown here is derived from an EMBL/GenBank/DDBJ whole genome shotgun (WGS) entry which is preliminary data.</text>
</comment>
<name>A0ACB8FPK8_9SAUR</name>
<evidence type="ECO:0000313" key="2">
    <source>
        <dbReference type="Proteomes" id="UP000827872"/>
    </source>
</evidence>
<dbReference type="Proteomes" id="UP000827872">
    <property type="component" value="Linkage Group LG06"/>
</dbReference>